<dbReference type="EMBL" id="JACZOI010000012">
    <property type="protein sequence ID" value="MBE0976943.1"/>
    <property type="molecule type" value="Genomic_DNA"/>
</dbReference>
<dbReference type="Proteomes" id="UP000436141">
    <property type="component" value="Unassembled WGS sequence"/>
</dbReference>
<dbReference type="EMBL" id="JAAGYI010000011">
    <property type="protein sequence ID" value="NEM85627.1"/>
    <property type="molecule type" value="Genomic_DNA"/>
</dbReference>
<feature type="signal peptide" evidence="1">
    <location>
        <begin position="1"/>
        <end position="25"/>
    </location>
</feature>
<evidence type="ECO:0000313" key="21">
    <source>
        <dbReference type="Proteomes" id="UP000436141"/>
    </source>
</evidence>
<dbReference type="EMBL" id="CP063369">
    <property type="protein sequence ID" value="QOY30605.1"/>
    <property type="molecule type" value="Genomic_DNA"/>
</dbReference>
<dbReference type="InterPro" id="IPR010546">
    <property type="entry name" value="DUF1120"/>
</dbReference>
<evidence type="ECO:0000313" key="2">
    <source>
        <dbReference type="EMBL" id="EFH0367049.1"/>
    </source>
</evidence>
<dbReference type="EMBL" id="ABLFQU030000006">
    <property type="protein sequence ID" value="EMM0024273.1"/>
    <property type="molecule type" value="Genomic_DNA"/>
</dbReference>
<dbReference type="Proteomes" id="UP000321295">
    <property type="component" value="Unassembled WGS sequence"/>
</dbReference>
<dbReference type="Proteomes" id="UP000469708">
    <property type="component" value="Unassembled WGS sequence"/>
</dbReference>
<dbReference type="EMBL" id="JACGTG010000001">
    <property type="protein sequence ID" value="MBA6239100.1"/>
    <property type="molecule type" value="Genomic_DNA"/>
</dbReference>
<dbReference type="EMBL" id="AASURL010000063">
    <property type="protein sequence ID" value="EFH0367049.1"/>
    <property type="molecule type" value="Genomic_DNA"/>
</dbReference>
<evidence type="ECO:0000313" key="3">
    <source>
        <dbReference type="EMBL" id="EMM0024273.1"/>
    </source>
</evidence>
<feature type="chain" id="PRO_5015026248" evidence="1">
    <location>
        <begin position="26"/>
        <end position="254"/>
    </location>
</feature>
<keyword evidence="1" id="KW-0732">Signal</keyword>
<evidence type="ECO:0000313" key="20">
    <source>
        <dbReference type="Proteomes" id="UP000359125"/>
    </source>
</evidence>
<evidence type="ECO:0000313" key="24">
    <source>
        <dbReference type="Proteomes" id="UP000521991"/>
    </source>
</evidence>
<evidence type="ECO:0000313" key="18">
    <source>
        <dbReference type="Proteomes" id="UP000321295"/>
    </source>
</evidence>
<evidence type="ECO:0000313" key="15">
    <source>
        <dbReference type="EMBL" id="TXT00723.1"/>
    </source>
</evidence>
<organism evidence="15 19">
    <name type="scientific">Escherichia coli</name>
    <dbReference type="NCBI Taxonomy" id="562"/>
    <lineage>
        <taxon>Bacteria</taxon>
        <taxon>Pseudomonadati</taxon>
        <taxon>Pseudomonadota</taxon>
        <taxon>Gammaproteobacteria</taxon>
        <taxon>Enterobacterales</taxon>
        <taxon>Enterobacteriaceae</taxon>
        <taxon>Escherichia</taxon>
    </lineage>
</organism>
<dbReference type="Proteomes" id="UP000581425">
    <property type="component" value="Unassembled WGS sequence"/>
</dbReference>
<dbReference type="Proteomes" id="UP000846355">
    <property type="component" value="Unassembled WGS sequence"/>
</dbReference>
<reference evidence="4" key="3">
    <citation type="submission" date="2018-12" db="EMBL/GenBank/DDBJ databases">
        <authorList>
            <consortium name="NCBI Pathogen Detection Project"/>
        </authorList>
    </citation>
    <scope>NUCLEOTIDE SEQUENCE</scope>
    <source>
        <strain evidence="4">EuSCAPE_DE065</strain>
    </source>
</reference>
<protein>
    <submittedName>
        <fullName evidence="15">DUF1120 domain-containing protein</fullName>
    </submittedName>
    <submittedName>
        <fullName evidence="7">Glutamate synthase operon protein GltF</fullName>
    </submittedName>
    <submittedName>
        <fullName evidence="13">Periplasmic protein</fullName>
    </submittedName>
</protein>
<dbReference type="EMBL" id="WUIY01000076">
    <property type="protein sequence ID" value="MXI75459.1"/>
    <property type="molecule type" value="Genomic_DNA"/>
</dbReference>
<evidence type="ECO:0000313" key="10">
    <source>
        <dbReference type="EMBL" id="NEM85627.1"/>
    </source>
</evidence>
<dbReference type="EMBL" id="CACRYR010000188">
    <property type="protein sequence ID" value="VZR33494.1"/>
    <property type="molecule type" value="Genomic_DNA"/>
</dbReference>
<reference evidence="12" key="14">
    <citation type="submission" date="2021-02" db="EMBL/GenBank/DDBJ databases">
        <title>Co-localization of colistin and carbapenem -resistance genes on a novel transferable IncHI2 plasmid in Escherichia coli from chicken-origin.</title>
        <authorList>
            <person name="Hoffmann M."/>
            <person name="Balkey M."/>
            <person name="Ronco T."/>
            <person name="Hendriksen R.S."/>
        </authorList>
    </citation>
    <scope>NUCLEOTIDE SEQUENCE</scope>
    <source>
        <strain evidence="12">CFSAN083829</strain>
    </source>
</reference>
<evidence type="ECO:0000313" key="25">
    <source>
        <dbReference type="Proteomes" id="UP000581425"/>
    </source>
</evidence>
<reference evidence="13 17" key="2">
    <citation type="submission" date="2018-06" db="EMBL/GenBank/DDBJ databases">
        <authorList>
            <consortium name="Pathogen Informatics"/>
            <person name="Doyle S."/>
        </authorList>
    </citation>
    <scope>NUCLEOTIDE SEQUENCE [LARGE SCALE GENOMIC DNA]</scope>
    <source>
        <strain evidence="13 17">NCTC9073</strain>
    </source>
</reference>
<accession>A0A037YKM0</accession>
<dbReference type="Proteomes" id="UP000460351">
    <property type="component" value="Unassembled WGS sequence"/>
</dbReference>
<reference evidence="10 23" key="10">
    <citation type="submission" date="2020-02" db="EMBL/GenBank/DDBJ databases">
        <authorList>
            <person name="Subbiah M."/>
            <person name="Call D."/>
        </authorList>
    </citation>
    <scope>NUCLEOTIDE SEQUENCE [LARGE SCALE GENOMIC DNA]</scope>
    <source>
        <strain evidence="10 23">8375wC2</strain>
    </source>
</reference>
<evidence type="ECO:0000313" key="26">
    <source>
        <dbReference type="Proteomes" id="UP000629265"/>
    </source>
</evidence>
<evidence type="ECO:0000313" key="17">
    <source>
        <dbReference type="Proteomes" id="UP000250780"/>
    </source>
</evidence>
<evidence type="ECO:0000313" key="12">
    <source>
        <dbReference type="EMBL" id="QRZ96966.1"/>
    </source>
</evidence>
<evidence type="ECO:0000313" key="7">
    <source>
        <dbReference type="EMBL" id="MQK27296.1"/>
    </source>
</evidence>
<dbReference type="OMA" id="WAITGNE"/>
<dbReference type="Proteomes" id="UP000640866">
    <property type="component" value="Unassembled WGS sequence"/>
</dbReference>
<evidence type="ECO:0000313" key="4">
    <source>
        <dbReference type="EMBL" id="HAJ5959390.1"/>
    </source>
</evidence>
<name>A0A037YKM0_ECOLX</name>
<dbReference type="EMBL" id="DABHXT010000020">
    <property type="protein sequence ID" value="HAJ5959390.1"/>
    <property type="molecule type" value="Genomic_DNA"/>
</dbReference>
<evidence type="ECO:0000313" key="14">
    <source>
        <dbReference type="EMBL" id="TXQ35962.1"/>
    </source>
</evidence>
<reference evidence="4" key="1">
    <citation type="journal article" date="2018" name="Genome Biol.">
        <title>SKESA: strategic k-mer extension for scrupulous assemblies.</title>
        <authorList>
            <person name="Souvorov A."/>
            <person name="Agarwala R."/>
            <person name="Lipman D.J."/>
        </authorList>
    </citation>
    <scope>NUCLEOTIDE SEQUENCE [LARGE SCALE GENOMIC DNA]</scope>
    <source>
        <strain evidence="4">EuSCAPE_DE065</strain>
    </source>
</reference>
<evidence type="ECO:0000313" key="8">
    <source>
        <dbReference type="EMBL" id="MQS29651.1"/>
    </source>
</evidence>
<dbReference type="EMBL" id="SQQU01000005">
    <property type="protein sequence ID" value="MQS29651.1"/>
    <property type="molecule type" value="Genomic_DNA"/>
</dbReference>
<evidence type="ECO:0000313" key="22">
    <source>
        <dbReference type="Proteomes" id="UP000460351"/>
    </source>
</evidence>
<evidence type="ECO:0000313" key="23">
    <source>
        <dbReference type="Proteomes" id="UP000469708"/>
    </source>
</evidence>
<reference evidence="9 21" key="8">
    <citation type="submission" date="2019-12" db="EMBL/GenBank/DDBJ databases">
        <title>Enteriobacteria Tanzani isolates_10434.</title>
        <authorList>
            <person name="Subbiah M."/>
            <person name="Call D."/>
        </authorList>
    </citation>
    <scope>NUCLEOTIDE SEQUENCE [LARGE SCALE GENOMIC DNA]</scope>
    <source>
        <strain evidence="9 21">10434wD1</strain>
    </source>
</reference>
<dbReference type="Proteomes" id="UP000629265">
    <property type="component" value="Unassembled WGS sequence"/>
</dbReference>
<dbReference type="Proteomes" id="UP000250780">
    <property type="component" value="Unassembled WGS sequence"/>
</dbReference>
<evidence type="ECO:0000313" key="19">
    <source>
        <dbReference type="Proteomes" id="UP000321461"/>
    </source>
</evidence>
<evidence type="ECO:0000313" key="9">
    <source>
        <dbReference type="EMBL" id="MXI75459.1"/>
    </source>
</evidence>
<reference evidence="3" key="15">
    <citation type="submission" date="2024-02" db="EMBL/GenBank/DDBJ databases">
        <authorList>
            <consortium name="Clinical and Environmental Microbiology Branch: Whole genome sequencing antimicrobial resistance pathogens in the healthcare setting"/>
        </authorList>
    </citation>
    <scope>NUCLEOTIDE SEQUENCE</scope>
    <source>
        <strain evidence="3">2023CK-00345</strain>
    </source>
</reference>
<dbReference type="Proteomes" id="UP000663166">
    <property type="component" value="Chromosome"/>
</dbReference>
<dbReference type="AlphaFoldDB" id="A0A037YKM0"/>
<reference evidence="2 24" key="9">
    <citation type="submission" date="2020-02" db="EMBL/GenBank/DDBJ databases">
        <authorList>
            <consortium name="PulseNet: The National Subtyping Network for Foodborne Disease Surveillance"/>
            <person name="Tarr C.L."/>
            <person name="Trees E."/>
            <person name="Katz L.S."/>
            <person name="Carleton-Romer H.A."/>
            <person name="Stroika S."/>
            <person name="Kucerova Z."/>
            <person name="Roache K.F."/>
            <person name="Sabol A.L."/>
            <person name="Besser J."/>
            <person name="Gerner-Smidt P."/>
        </authorList>
    </citation>
    <scope>NUCLEOTIDE SEQUENCE [LARGE SCALE GENOMIC DNA]</scope>
    <source>
        <strain evidence="2 24">PNUSAE004166</strain>
    </source>
</reference>
<dbReference type="Proteomes" id="UP000581425">
    <property type="component" value="Chromosome"/>
</dbReference>
<reference evidence="16 26" key="7">
    <citation type="submission" date="2019-11" db="EMBL/GenBank/DDBJ databases">
        <authorList>
            <person name="Haines EK M."/>
        </authorList>
    </citation>
    <scope>NUCLEOTIDE SEQUENCE [LARGE SCALE GENOMIC DNA]</scope>
    <source>
        <strain evidence="16">KR2729</strain>
    </source>
</reference>
<reference evidence="11 25" key="13">
    <citation type="submission" date="2020-10" db="EMBL/GenBank/DDBJ databases">
        <title>Analysis of Genomes of Bacterial Isolates from Lameness Outbreaks in Broilers.</title>
        <authorList>
            <person name="Rhoads D."/>
            <person name="Ekesi N.S."/>
        </authorList>
    </citation>
    <scope>NUCLEOTIDE SEQUENCE [LARGE SCALE GENOMIC DNA]</scope>
    <source>
        <strain evidence="11 25">1409</strain>
    </source>
</reference>
<evidence type="ECO:0000313" key="11">
    <source>
        <dbReference type="EMBL" id="QOY30605.1"/>
    </source>
</evidence>
<reference evidence="18 19" key="6">
    <citation type="submission" date="2019-08" db="EMBL/GenBank/DDBJ databases">
        <title>Whole genome analysis of cultivated E. coli strains isolated from CD patients and healthy donors.</title>
        <authorList>
            <person name="Siniagina M.N."/>
            <person name="Markelova M.I."/>
            <person name="Laikov A.V."/>
            <person name="Boulygina E.A."/>
            <person name="Khusnutdinova D.R."/>
            <person name="Kharchenko A."/>
            <person name="Grigoryeva T.V."/>
        </authorList>
    </citation>
    <scope>NUCLEOTIDE SEQUENCE [LARGE SCALE GENOMIC DNA]</scope>
    <source>
        <strain evidence="14 18">1_45_11</strain>
        <strain evidence="15 19">3_77_5</strain>
    </source>
</reference>
<dbReference type="EMBL" id="VRXD01000009">
    <property type="protein sequence ID" value="TXQ35962.1"/>
    <property type="molecule type" value="Genomic_DNA"/>
</dbReference>
<evidence type="ECO:0000256" key="1">
    <source>
        <dbReference type="SAM" id="SignalP"/>
    </source>
</evidence>
<evidence type="ECO:0000313" key="16">
    <source>
        <dbReference type="EMBL" id="VZR33494.1"/>
    </source>
</evidence>
<accession>A0A236PC70</accession>
<dbReference type="Proteomes" id="UP000521991">
    <property type="component" value="Unassembled WGS sequence"/>
</dbReference>
<gene>
    <name evidence="13" type="primary">gltF</name>
    <name evidence="2" type="ORF">BGM66_003529</name>
    <name evidence="8" type="ORF">E4K51_05595</name>
    <name evidence="7" type="ORF">EIZ93_24150</name>
    <name evidence="11" type="ORF">FOI11_019680</name>
    <name evidence="5" type="ORF">FOI11_03500</name>
    <name evidence="14" type="ORF">FV293_08260</name>
    <name evidence="15" type="ORF">FWK02_16175</name>
    <name evidence="10" type="ORF">G3V95_08890</name>
    <name evidence="9" type="ORF">GRW05_14530</name>
    <name evidence="4" type="ORF">HMV95_14100</name>
    <name evidence="16" type="ORF">IDONEFKE_03780</name>
    <name evidence="6" type="ORF">IH772_06450</name>
    <name evidence="12" type="ORF">JNP96_24875</name>
    <name evidence="13" type="ORF">NCTC9073_00274</name>
    <name evidence="3" type="ORF">P6223_000781</name>
</gene>
<reference evidence="5 25" key="11">
    <citation type="submission" date="2020-07" db="EMBL/GenBank/DDBJ databases">
        <title>Analysis of Genomes of Bacterial Isolates from Lameness Outbreaks in Broilers.</title>
        <authorList>
            <person name="Ekesi N.S."/>
            <person name="Alrubaye A."/>
            <person name="Rhoads D."/>
        </authorList>
    </citation>
    <scope>NUCLEOTIDE SEQUENCE [LARGE SCALE GENOMIC DNA]</scope>
    <source>
        <strain evidence="5 25">1409</strain>
    </source>
</reference>
<sequence>MFFKKNLTTAAICAALSVAAFSAMATDSTDTELTIIGEYTPGACTPVVTGGGIVDYGKHHNSALNPTGKSNKLVQLGRKNSTLNITCTAPTLIAVTSKDNRQSTIVALNDTSYIEKAYDTLVDMKGTKNAFGLGSAPNGQKIGAASIGIDRSNGGIHAADDTGEIPVDLIQTDHWSAATPTWKASSNGAFCSLTSCSAIERGYSVAKTGELTPVAITAVTFPLLIDAAVNDNTILGSDETIKLDGNVTISVQYL</sequence>
<dbReference type="EMBL" id="VSBS01000569">
    <property type="protein sequence ID" value="TXT00723.1"/>
    <property type="molecule type" value="Genomic_DNA"/>
</dbReference>
<evidence type="ECO:0000313" key="6">
    <source>
        <dbReference type="EMBL" id="MBE0976943.1"/>
    </source>
</evidence>
<dbReference type="Proteomes" id="UP000321461">
    <property type="component" value="Unassembled WGS sequence"/>
</dbReference>
<dbReference type="EMBL" id="UASD01000004">
    <property type="protein sequence ID" value="SPX09036.1"/>
    <property type="molecule type" value="Genomic_DNA"/>
</dbReference>
<evidence type="ECO:0000313" key="13">
    <source>
        <dbReference type="EMBL" id="SPX09036.1"/>
    </source>
</evidence>
<dbReference type="EMBL" id="CP070393">
    <property type="protein sequence ID" value="QRZ96966.1"/>
    <property type="molecule type" value="Genomic_DNA"/>
</dbReference>
<dbReference type="Pfam" id="PF06551">
    <property type="entry name" value="DUF1120"/>
    <property type="match status" value="1"/>
</dbReference>
<proteinExistence type="predicted"/>
<dbReference type="Proteomes" id="UP000359125">
    <property type="component" value="Unassembled WGS sequence"/>
</dbReference>
<dbReference type="EMBL" id="RYCF01000173">
    <property type="protein sequence ID" value="MQK27296.1"/>
    <property type="molecule type" value="Genomic_DNA"/>
</dbReference>
<reference evidence="8 22" key="5">
    <citation type="journal article" date="2019" name="Microorganisms">
        <title>Characteristics of Carbapenem-Resistant and Colistin-Resistant Escherichia coli Co-Producing NDM-1 and MCR-1 from Pig Farms in China.</title>
        <authorList>
            <person name="Peng Z."/>
            <person name="Li X."/>
            <person name="Hu Z."/>
            <person name="Li Z."/>
            <person name="Lv Y."/>
            <person name="Lei M."/>
            <person name="Wu B."/>
            <person name="Chen H."/>
            <person name="Wang X."/>
        </authorList>
    </citation>
    <scope>NUCLEOTIDE SEQUENCE [LARGE SCALE GENOMIC DNA]</scope>
    <source>
        <strain evidence="8 22">RXD010</strain>
    </source>
</reference>
<evidence type="ECO:0000313" key="5">
    <source>
        <dbReference type="EMBL" id="MBA6239100.1"/>
    </source>
</evidence>
<dbReference type="RefSeq" id="WP_000465371.1">
    <property type="nucleotide sequence ID" value="NZ_AP019189.1"/>
</dbReference>
<reference evidence="6" key="12">
    <citation type="submission" date="2020-09" db="EMBL/GenBank/DDBJ databases">
        <title>Emerging polyconal dissemination of OXA-244-producing E. coli in France.</title>
        <authorList>
            <person name="Emeraud C."/>
            <person name="Girlich D."/>
            <person name="Bonnin R.A."/>
            <person name="Jousset A.B."/>
            <person name="Naas T."/>
            <person name="Dortet L."/>
        </authorList>
    </citation>
    <scope>NUCLEOTIDE SEQUENCE</scope>
    <source>
        <strain evidence="6">225E3</strain>
    </source>
</reference>
<reference evidence="7 20" key="4">
    <citation type="journal article" date="2019" name="Environ. Health Perspect.">
        <title>Inter-host Transmission of Carbapenemase-Producing Escherichia coli among Humans and Backyard Animals.</title>
        <authorList>
            <person name="Li J."/>
            <person name="Bi Z."/>
            <person name="Ma S."/>
            <person name="Chen B."/>
            <person name="Cai C."/>
            <person name="He J."/>
            <person name="Schwarz S."/>
            <person name="Sun C."/>
            <person name="Zhou Y."/>
            <person name="Yin J."/>
            <person name="Hulth A."/>
            <person name="Wang Y."/>
            <person name="Shen Z."/>
            <person name="Wang S."/>
            <person name="Wu C."/>
            <person name="Nilsson L.E."/>
            <person name="Walsh T.R."/>
            <person name="Borjesson S."/>
            <person name="Shen J."/>
            <person name="Sun Q."/>
            <person name="Wang Y."/>
        </authorList>
    </citation>
    <scope>NUCLEOTIDE SEQUENCE [LARGE SCALE GENOMIC DNA]</scope>
    <source>
        <strain evidence="7 20">A016f</strain>
    </source>
</reference>